<dbReference type="InterPro" id="IPR004046">
    <property type="entry name" value="GST_C"/>
</dbReference>
<evidence type="ECO:0000256" key="4">
    <source>
        <dbReference type="ARBA" id="ARBA00047960"/>
    </source>
</evidence>
<evidence type="ECO:0000259" key="6">
    <source>
        <dbReference type="PROSITE" id="PS50404"/>
    </source>
</evidence>
<dbReference type="Proteomes" id="UP000827892">
    <property type="component" value="Chromosome II"/>
</dbReference>
<evidence type="ECO:0000256" key="5">
    <source>
        <dbReference type="ARBA" id="ARBA00078118"/>
    </source>
</evidence>
<dbReference type="EC" id="2.5.1.18" evidence="1"/>
<dbReference type="Pfam" id="PF02798">
    <property type="entry name" value="GST_N"/>
    <property type="match status" value="1"/>
</dbReference>
<evidence type="ECO:0000313" key="8">
    <source>
        <dbReference type="EMBL" id="ULU07305.1"/>
    </source>
</evidence>
<name>A0AAE9DN88_CAEBR</name>
<dbReference type="GO" id="GO:0005737">
    <property type="term" value="C:cytoplasm"/>
    <property type="evidence" value="ECO:0007669"/>
    <property type="project" value="UniProtKB-ARBA"/>
</dbReference>
<dbReference type="EMBL" id="CP090892">
    <property type="protein sequence ID" value="ULU07305.1"/>
    <property type="molecule type" value="Genomic_DNA"/>
</dbReference>
<dbReference type="FunFam" id="3.40.30.10:FF:000189">
    <property type="entry name" value="Glutathione S-Transferase"/>
    <property type="match status" value="1"/>
</dbReference>
<comment type="catalytic activity">
    <reaction evidence="4">
        <text>RX + glutathione = an S-substituted glutathione + a halide anion + H(+)</text>
        <dbReference type="Rhea" id="RHEA:16437"/>
        <dbReference type="ChEBI" id="CHEBI:15378"/>
        <dbReference type="ChEBI" id="CHEBI:16042"/>
        <dbReference type="ChEBI" id="CHEBI:17792"/>
        <dbReference type="ChEBI" id="CHEBI:57925"/>
        <dbReference type="ChEBI" id="CHEBI:90779"/>
        <dbReference type="EC" id="2.5.1.18"/>
    </reaction>
</comment>
<dbReference type="FunFam" id="1.20.1050.10:FF:000031">
    <property type="entry name" value="Glutathione S-Transferase"/>
    <property type="match status" value="1"/>
</dbReference>
<dbReference type="InterPro" id="IPR050213">
    <property type="entry name" value="GST_superfamily"/>
</dbReference>
<dbReference type="InterPro" id="IPR040079">
    <property type="entry name" value="Glutathione_S-Trfase"/>
</dbReference>
<dbReference type="SUPFAM" id="SSF52833">
    <property type="entry name" value="Thioredoxin-like"/>
    <property type="match status" value="1"/>
</dbReference>
<dbReference type="CDD" id="cd03192">
    <property type="entry name" value="GST_C_Sigma_like"/>
    <property type="match status" value="1"/>
</dbReference>
<dbReference type="SUPFAM" id="SSF47616">
    <property type="entry name" value="GST C-terminal domain-like"/>
    <property type="match status" value="1"/>
</dbReference>
<proteinExistence type="inferred from homology"/>
<dbReference type="Gene3D" id="1.20.1050.10">
    <property type="match status" value="1"/>
</dbReference>
<dbReference type="PROSITE" id="PS50405">
    <property type="entry name" value="GST_CTER"/>
    <property type="match status" value="1"/>
</dbReference>
<evidence type="ECO:0000313" key="9">
    <source>
        <dbReference type="Proteomes" id="UP000827892"/>
    </source>
</evidence>
<dbReference type="SFLD" id="SFLDG00363">
    <property type="entry name" value="AMPS_(cytGST):_Alpha-__Mu-__Pi"/>
    <property type="match status" value="1"/>
</dbReference>
<sequence>MNVPLAIICGLVAIIVFFSNMPSYKLTYFDVRGLAEPSRLLFHLAGVPFEDNRIVFGDGTWERMKNSTPFGQMPVLNVDGFEIPQSMAIARFLAKKFGFAGKTPEEQAWVDAIVDQFKDFFGQFRQLIIAQRGGKSADEIEKITSEVVNPARETYFKALNKILEKNKSGFLVGDGITFADLVIAENLLSLKNFGFFDESKEPKLAALKKKVFNQPSLKEYLASRKESQI</sequence>
<dbReference type="PANTHER" id="PTHR11571:SF158">
    <property type="entry name" value="GST C-TERMINAL DOMAIN-CONTAINING PROTEIN-RELATED"/>
    <property type="match status" value="1"/>
</dbReference>
<dbReference type="InterPro" id="IPR004045">
    <property type="entry name" value="Glutathione_S-Trfase_N"/>
</dbReference>
<dbReference type="SFLD" id="SFLDS00019">
    <property type="entry name" value="Glutathione_Transferase_(cytos"/>
    <property type="match status" value="1"/>
</dbReference>
<feature type="domain" description="GST C-terminal" evidence="7">
    <location>
        <begin position="103"/>
        <end position="229"/>
    </location>
</feature>
<evidence type="ECO:0000256" key="2">
    <source>
        <dbReference type="ARBA" id="ARBA00022679"/>
    </source>
</evidence>
<evidence type="ECO:0000256" key="3">
    <source>
        <dbReference type="ARBA" id="ARBA00038317"/>
    </source>
</evidence>
<feature type="domain" description="GST N-terminal" evidence="6">
    <location>
        <begin position="22"/>
        <end position="101"/>
    </location>
</feature>
<reference evidence="8 9" key="1">
    <citation type="submission" date="2022-05" db="EMBL/GenBank/DDBJ databases">
        <title>Chromosome-level reference genomes for two strains of Caenorhabditis briggsae: an improved platform for comparative genomics.</title>
        <authorList>
            <person name="Stevens L."/>
            <person name="Andersen E.C."/>
        </authorList>
    </citation>
    <scope>NUCLEOTIDE SEQUENCE [LARGE SCALE GENOMIC DNA]</scope>
    <source>
        <strain evidence="8">QX1410_ONT</strain>
        <tissue evidence="8">Whole-organism</tissue>
    </source>
</reference>
<dbReference type="AlphaFoldDB" id="A0AAE9DN88"/>
<dbReference type="PANTHER" id="PTHR11571">
    <property type="entry name" value="GLUTATHIONE S-TRANSFERASE"/>
    <property type="match status" value="1"/>
</dbReference>
<evidence type="ECO:0000256" key="1">
    <source>
        <dbReference type="ARBA" id="ARBA00012452"/>
    </source>
</evidence>
<dbReference type="InterPro" id="IPR036249">
    <property type="entry name" value="Thioredoxin-like_sf"/>
</dbReference>
<organism evidence="8 9">
    <name type="scientific">Caenorhabditis briggsae</name>
    <dbReference type="NCBI Taxonomy" id="6238"/>
    <lineage>
        <taxon>Eukaryota</taxon>
        <taxon>Metazoa</taxon>
        <taxon>Ecdysozoa</taxon>
        <taxon>Nematoda</taxon>
        <taxon>Chromadorea</taxon>
        <taxon>Rhabditida</taxon>
        <taxon>Rhabditina</taxon>
        <taxon>Rhabditomorpha</taxon>
        <taxon>Rhabditoidea</taxon>
        <taxon>Rhabditidae</taxon>
        <taxon>Peloderinae</taxon>
        <taxon>Caenorhabditis</taxon>
    </lineage>
</organism>
<dbReference type="CDD" id="cd03039">
    <property type="entry name" value="GST_N_Sigma_like"/>
    <property type="match status" value="1"/>
</dbReference>
<dbReference type="PROSITE" id="PS50404">
    <property type="entry name" value="GST_NTER"/>
    <property type="match status" value="1"/>
</dbReference>
<protein>
    <recommendedName>
        <fullName evidence="1">glutathione transferase</fullName>
        <ecNumber evidence="1">2.5.1.18</ecNumber>
    </recommendedName>
    <alternativeName>
        <fullName evidence="5">GST class-sigma</fullName>
    </alternativeName>
</protein>
<evidence type="ECO:0000259" key="7">
    <source>
        <dbReference type="PROSITE" id="PS50405"/>
    </source>
</evidence>
<keyword evidence="2" id="KW-0808">Transferase</keyword>
<accession>A0AAE9DN88</accession>
<dbReference type="SFLD" id="SFLDG01205">
    <property type="entry name" value="AMPS.1"/>
    <property type="match status" value="1"/>
</dbReference>
<dbReference type="Pfam" id="PF14497">
    <property type="entry name" value="GST_C_3"/>
    <property type="match status" value="1"/>
</dbReference>
<dbReference type="InterPro" id="IPR036282">
    <property type="entry name" value="Glutathione-S-Trfase_C_sf"/>
</dbReference>
<gene>
    <name evidence="8" type="ORF">L3Y34_018811</name>
</gene>
<dbReference type="GO" id="GO:0004364">
    <property type="term" value="F:glutathione transferase activity"/>
    <property type="evidence" value="ECO:0007669"/>
    <property type="project" value="UniProtKB-EC"/>
</dbReference>
<comment type="similarity">
    <text evidence="3">Belongs to the GST superfamily. Sigma family.</text>
</comment>
<dbReference type="InterPro" id="IPR010987">
    <property type="entry name" value="Glutathione-S-Trfase_C-like"/>
</dbReference>
<dbReference type="Gene3D" id="3.40.30.10">
    <property type="entry name" value="Glutaredoxin"/>
    <property type="match status" value="1"/>
</dbReference>